<organism evidence="2 3">
    <name type="scientific">Hyaloscypha bicolor E</name>
    <dbReference type="NCBI Taxonomy" id="1095630"/>
    <lineage>
        <taxon>Eukaryota</taxon>
        <taxon>Fungi</taxon>
        <taxon>Dikarya</taxon>
        <taxon>Ascomycota</taxon>
        <taxon>Pezizomycotina</taxon>
        <taxon>Leotiomycetes</taxon>
        <taxon>Helotiales</taxon>
        <taxon>Hyaloscyphaceae</taxon>
        <taxon>Hyaloscypha</taxon>
        <taxon>Hyaloscypha bicolor</taxon>
    </lineage>
</organism>
<evidence type="ECO:0000256" key="1">
    <source>
        <dbReference type="SAM" id="MobiDB-lite"/>
    </source>
</evidence>
<dbReference type="EMBL" id="KZ613786">
    <property type="protein sequence ID" value="PMD61181.1"/>
    <property type="molecule type" value="Genomic_DNA"/>
</dbReference>
<dbReference type="OrthoDB" id="4252443at2759"/>
<dbReference type="InParanoid" id="A0A2J6TDS8"/>
<keyword evidence="3" id="KW-1185">Reference proteome</keyword>
<reference evidence="2 3" key="1">
    <citation type="submission" date="2016-04" db="EMBL/GenBank/DDBJ databases">
        <title>A degradative enzymes factory behind the ericoid mycorrhizal symbiosis.</title>
        <authorList>
            <consortium name="DOE Joint Genome Institute"/>
            <person name="Martino E."/>
            <person name="Morin E."/>
            <person name="Grelet G."/>
            <person name="Kuo A."/>
            <person name="Kohler A."/>
            <person name="Daghino S."/>
            <person name="Barry K."/>
            <person name="Choi C."/>
            <person name="Cichocki N."/>
            <person name="Clum A."/>
            <person name="Copeland A."/>
            <person name="Hainaut M."/>
            <person name="Haridas S."/>
            <person name="Labutti K."/>
            <person name="Lindquist E."/>
            <person name="Lipzen A."/>
            <person name="Khouja H.-R."/>
            <person name="Murat C."/>
            <person name="Ohm R."/>
            <person name="Olson A."/>
            <person name="Spatafora J."/>
            <person name="Veneault-Fourrey C."/>
            <person name="Henrissat B."/>
            <person name="Grigoriev I."/>
            <person name="Martin F."/>
            <person name="Perotto S."/>
        </authorList>
    </citation>
    <scope>NUCLEOTIDE SEQUENCE [LARGE SCALE GENOMIC DNA]</scope>
    <source>
        <strain evidence="2 3">E</strain>
    </source>
</reference>
<sequence>MSDSREPAPTNVPEWRRNAITSGNSSSTRQFAKRPKVTARSKDHRFIRENPSEVRERYSWEQPTGPTPEISLKSLGPDIWFLISSFIPKQTLLSICQTSPALHAQVISVLYHTIDLSAHAPPDDNTVSFRDRRRTYERQYMFTHQILLNPGYGQYVRSLKWTLGVEREQIWSMACYDRRYWTAPPSQANRVVWRSSETVGKLFECLTQVVNLDIEWANRIGGIIVVPEGEGLFPAVQKVNLGSTPNASAILSGANNMPLSILKLGPYAVTRPDFSGLTRNATSSSSSSTKQKPKKYPDILHPCFLLRCKGLHTLSVTIQHLDTNSEVRDFYTSLATFLLTIRPRSFIFNLVGMNGRPLPQPMSAHLRHKGDTCPRCHVAVAAAPDGSPVHISGLTAANVFPDNVQHFLLPLLEQGWDGLQKIEIRGVMKRLLVDVRKELSGSGVALAGDGWEEEWNSDENAMT</sequence>
<dbReference type="AlphaFoldDB" id="A0A2J6TDS8"/>
<dbReference type="RefSeq" id="XP_024738085.1">
    <property type="nucleotide sequence ID" value="XM_024886697.1"/>
</dbReference>
<protein>
    <recommendedName>
        <fullName evidence="4">F-box domain-containing protein</fullName>
    </recommendedName>
</protein>
<dbReference type="GeneID" id="36594774"/>
<dbReference type="Proteomes" id="UP000235371">
    <property type="component" value="Unassembled WGS sequence"/>
</dbReference>
<proteinExistence type="predicted"/>
<accession>A0A2J6TDS8</accession>
<feature type="compositionally biased region" description="Polar residues" evidence="1">
    <location>
        <begin position="19"/>
        <end position="30"/>
    </location>
</feature>
<evidence type="ECO:0000313" key="3">
    <source>
        <dbReference type="Proteomes" id="UP000235371"/>
    </source>
</evidence>
<name>A0A2J6TDS8_9HELO</name>
<evidence type="ECO:0008006" key="4">
    <source>
        <dbReference type="Google" id="ProtNLM"/>
    </source>
</evidence>
<evidence type="ECO:0000313" key="2">
    <source>
        <dbReference type="EMBL" id="PMD61181.1"/>
    </source>
</evidence>
<gene>
    <name evidence="2" type="ORF">K444DRAFT_662338</name>
</gene>
<feature type="region of interest" description="Disordered" evidence="1">
    <location>
        <begin position="1"/>
        <end position="44"/>
    </location>
</feature>